<dbReference type="RefSeq" id="YP_009841702.1">
    <property type="nucleotide sequence ID" value="NC_048734.1"/>
</dbReference>
<dbReference type="GeneID" id="55611894"/>
<name>A0A3G2KG72_9CAUD</name>
<dbReference type="SUPFAM" id="SSF53474">
    <property type="entry name" value="alpha/beta-Hydrolases"/>
    <property type="match status" value="1"/>
</dbReference>
<proteinExistence type="predicted"/>
<dbReference type="InterPro" id="IPR013228">
    <property type="entry name" value="PE-PPE_C"/>
</dbReference>
<evidence type="ECO:0000313" key="2">
    <source>
        <dbReference type="EMBL" id="AYN57984.1"/>
    </source>
</evidence>
<gene>
    <name evidence="2" type="primary">34</name>
    <name evidence="2" type="ORF">SEA_FOWLMOUTH_34</name>
</gene>
<dbReference type="InterPro" id="IPR029058">
    <property type="entry name" value="AB_hydrolase_fold"/>
</dbReference>
<accession>A0A3G2KG72</accession>
<dbReference type="EMBL" id="MH834613">
    <property type="protein sequence ID" value="AYN57984.1"/>
    <property type="molecule type" value="Genomic_DNA"/>
</dbReference>
<dbReference type="Proteomes" id="UP000278789">
    <property type="component" value="Segment"/>
</dbReference>
<dbReference type="KEGG" id="vg:55611894"/>
<organism evidence="2 3">
    <name type="scientific">Mycobacterium phage Fowlmouth</name>
    <dbReference type="NCBI Taxonomy" id="2419978"/>
    <lineage>
        <taxon>Viruses</taxon>
        <taxon>Duplodnaviria</taxon>
        <taxon>Heunggongvirae</taxon>
        <taxon>Uroviricota</taxon>
        <taxon>Caudoviricetes</taxon>
        <taxon>Fowlmouthvirus</taxon>
        <taxon>Fowlmouthvirus fowlmouth</taxon>
    </lineage>
</organism>
<evidence type="ECO:0000259" key="1">
    <source>
        <dbReference type="Pfam" id="PF08237"/>
    </source>
</evidence>
<feature type="domain" description="PE-PPE" evidence="1">
    <location>
        <begin position="68"/>
        <end position="182"/>
    </location>
</feature>
<dbReference type="Gene3D" id="3.40.50.1820">
    <property type="entry name" value="alpha/beta hydrolase"/>
    <property type="match status" value="1"/>
</dbReference>
<protein>
    <submittedName>
        <fullName evidence="2">Lysin B</fullName>
    </submittedName>
</protein>
<dbReference type="Pfam" id="PF08237">
    <property type="entry name" value="PE-PPE"/>
    <property type="match status" value="1"/>
</dbReference>
<evidence type="ECO:0000313" key="3">
    <source>
        <dbReference type="Proteomes" id="UP000278789"/>
    </source>
</evidence>
<keyword evidence="3" id="KW-1185">Reference proteome</keyword>
<reference evidence="2" key="1">
    <citation type="submission" date="2018-09" db="EMBL/GenBank/DDBJ databases">
        <authorList>
            <person name="Bryant B."/>
            <person name="Burch A."/>
            <person name="Dorissaint R."/>
            <person name="Douthitt C."/>
            <person name="Garofalo J."/>
            <person name="Kuiack J."/>
            <person name="Marcillon S."/>
            <person name="Moreno J."/>
            <person name="Norus J."/>
            <person name="Parks M."/>
            <person name="Peroza J."/>
            <person name="Wilse K."/>
            <person name="Wiersma-Koch H."/>
            <person name="D'Elia T."/>
            <person name="Garlena R.A."/>
            <person name="Russell D.A."/>
            <person name="Pope W.H."/>
            <person name="Jacobs-Sera D."/>
            <person name="Hatfull G.F."/>
        </authorList>
    </citation>
    <scope>NUCLEOTIDE SEQUENCE [LARGE SCALE GENOMIC DNA]</scope>
</reference>
<sequence>MTDRIFFLWLPGTWEVDMFKNENPSATNFVGLGKWLVDDRFPDRLPLSIFEPIMLCPPDYMASFGPIPAAGSSIFSAWNHLSYKESVMDAVEHSVQIILKLPVSRPIVIAGYSQGAEVAERIKAEFLPGGRLERYFLLSHYTFGNPGRPQGVTFPNGNILPWGGISNLNIPTPQNTYYRSYAFYDDMYANANPKSYLFQFYDGLTDLQFHDPFKAVKDVLGVVTKSDLMILAGAQPTNPLWIMMNIPKFIDIGTRAANSLDALARFASSGAHGHYHDWEIIPGFTPIFHCIRSAKYAAKGIGYAVPGI</sequence>